<gene>
    <name evidence="3" type="ORF">HHL10_11485</name>
</gene>
<evidence type="ECO:0000256" key="2">
    <source>
        <dbReference type="SAM" id="MobiDB-lite"/>
    </source>
</evidence>
<evidence type="ECO:0000313" key="3">
    <source>
        <dbReference type="EMBL" id="NML15590.1"/>
    </source>
</evidence>
<keyword evidence="1" id="KW-0175">Coiled coil</keyword>
<feature type="region of interest" description="Disordered" evidence="2">
    <location>
        <begin position="492"/>
        <end position="513"/>
    </location>
</feature>
<dbReference type="Proteomes" id="UP000574067">
    <property type="component" value="Unassembled WGS sequence"/>
</dbReference>
<keyword evidence="4" id="KW-1185">Reference proteome</keyword>
<comment type="caution">
    <text evidence="3">The sequence shown here is derived from an EMBL/GenBank/DDBJ whole genome shotgun (WGS) entry which is preliminary data.</text>
</comment>
<feature type="coiled-coil region" evidence="1">
    <location>
        <begin position="442"/>
        <end position="484"/>
    </location>
</feature>
<dbReference type="RefSeq" id="WP_169160482.1">
    <property type="nucleotide sequence ID" value="NZ_JABBFW010000006.1"/>
</dbReference>
<protein>
    <submittedName>
        <fullName evidence="3">Uncharacterized protein</fullName>
    </submittedName>
</protein>
<evidence type="ECO:0000256" key="1">
    <source>
        <dbReference type="SAM" id="Coils"/>
    </source>
</evidence>
<name>A0A848FBM1_9BURK</name>
<evidence type="ECO:0000313" key="4">
    <source>
        <dbReference type="Proteomes" id="UP000574067"/>
    </source>
</evidence>
<proteinExistence type="predicted"/>
<reference evidence="3 4" key="1">
    <citation type="submission" date="2020-04" db="EMBL/GenBank/DDBJ databases">
        <title>Azohydromonas sp. isolated from soil.</title>
        <authorList>
            <person name="Dahal R.H."/>
        </authorList>
    </citation>
    <scope>NUCLEOTIDE SEQUENCE [LARGE SCALE GENOMIC DNA]</scope>
    <source>
        <strain evidence="3 4">G-1-1-14</strain>
    </source>
</reference>
<dbReference type="EMBL" id="JABBFW010000006">
    <property type="protein sequence ID" value="NML15590.1"/>
    <property type="molecule type" value="Genomic_DNA"/>
</dbReference>
<feature type="compositionally biased region" description="Polar residues" evidence="2">
    <location>
        <begin position="1"/>
        <end position="22"/>
    </location>
</feature>
<accession>A0A848FBM1</accession>
<sequence length="1364" mass="148885">MKNATITTDLTPALQQDPTQSGAPLGFGNINPAANAPVTPSGWDQSEARRKREEAATAGNYLGSMWRQDSAVPGLIESYAGSTFVPQPDYFAGTAPDFKELSHGLWDEHVKELYQATSPAHALFLKDRLMQKQEDLLRLDDMGWKGNAARLALGLFSPDQLLMSMAGGWVTKAAVAQKAAQGTKLAQAAATAERVQQAGKLPAVAAGLGTAAAENAAYESLRQSVSFEDDRAAVLESGLMGALFASPFIAAGARADGRVAKAAGKEHEVLQSLKAVEDGADLTPAQVQTLREVHQVHGAIRDLEAGRIDEDQFHARLDEFHGPVEPHGVWMERWGQKLRDDTRSLIDELFPLQADPIKPPKVSPEMRAQMDARVAREDATFQPKEDLQAAGPVPAAAEVNAGNPHLQGALQSAFKRALMEREASRKAIDLEDAYAAAGDVQVQGLKAEREAAFQRAEEERAAGIKADQERMIRAREEARMLLEEDPLDAAVRRQQEPQQPAHEAASKPHPAAAWEGQRVSWAGTEGHTLEGTVRSFDAERGRLLVETDEGLMAVPPSRLDQATDPAPEGFLPGSIGAAQVAKIAAIADQRTAMSAARMDYFAILNRSEHEGVRSLAFDLIKDAIQVDNKQAQGWTASEHKKQLQRVVGGIFHKELNDAFRDAVEVAQVPFLQRGRFRTSFMELVTRETRGDLTVKADHPDLHPAIQKAAKAMRDTYARMLEEAQRAGVKGADQVPVNDLYVNRVWDHKGITDAIAAHGEDAVVSLLAHAIKVPGYTGDKVKAKRFLDTVRRLEFSGALESVHLQSRDMGTLRTELAAHGMDSDDIDTIIDVMFDARAASGGDAGQAGNLRFRFDLDETATARLPTGTLRLSDLLENDARVLMDTYINSMGGHIGLARVGINSQAAWVARLKEVEDEALAQGVYDGARLAKELGYLKDIHSHITGRPLGPSEFNYTARTLAALRGYTRAVMLGQLGLTAAFEMSRAVSLMGFRAVWQSLPTFRGFITALRQGHLPEAGLAEDILHMTGFGTEMASSYARAHELESGFAGGALTRFEKGANTVAHVSDVVSGNASFTSITRQLTAMAVTRQAFGFAAGKRTLTPELRRRWVAQGVDDMDIDSMLYDLERFAVAWDGVLQGIRYEDWAREALGSYQRFQLFLSRQVRDAIQDQDFGETMPFMHTTAGKVLAELRTFMLVGHAKNMLKNLHFRDSTAAQLWMVSFVSECLAYSTQTAINYPTELDERLTPDRIASSALSRMSINGLAPLLAETAYNIGSGGDSLFQPGATANTDNRVLWRTPSMVTASRLWNAPMVLSGMLGTDETTAKEVRELADALPFKRLYGLPAFANWLAETYPKTDPEKAYGY</sequence>
<feature type="region of interest" description="Disordered" evidence="2">
    <location>
        <begin position="1"/>
        <end position="54"/>
    </location>
</feature>
<organism evidence="3 4">
    <name type="scientific">Azohydromonas caseinilytica</name>
    <dbReference type="NCBI Taxonomy" id="2728836"/>
    <lineage>
        <taxon>Bacteria</taxon>
        <taxon>Pseudomonadati</taxon>
        <taxon>Pseudomonadota</taxon>
        <taxon>Betaproteobacteria</taxon>
        <taxon>Burkholderiales</taxon>
        <taxon>Sphaerotilaceae</taxon>
        <taxon>Azohydromonas</taxon>
    </lineage>
</organism>